<accession>A0AAD4BZM1</accession>
<dbReference type="EMBL" id="WHUW01000007">
    <property type="protein sequence ID" value="KAF8444072.1"/>
    <property type="molecule type" value="Genomic_DNA"/>
</dbReference>
<reference evidence="1" key="1">
    <citation type="submission" date="2019-10" db="EMBL/GenBank/DDBJ databases">
        <authorList>
            <consortium name="DOE Joint Genome Institute"/>
            <person name="Kuo A."/>
            <person name="Miyauchi S."/>
            <person name="Kiss E."/>
            <person name="Drula E."/>
            <person name="Kohler A."/>
            <person name="Sanchez-Garcia M."/>
            <person name="Andreopoulos B."/>
            <person name="Barry K.W."/>
            <person name="Bonito G."/>
            <person name="Buee M."/>
            <person name="Carver A."/>
            <person name="Chen C."/>
            <person name="Cichocki N."/>
            <person name="Clum A."/>
            <person name="Culley D."/>
            <person name="Crous P.W."/>
            <person name="Fauchery L."/>
            <person name="Girlanda M."/>
            <person name="Hayes R."/>
            <person name="Keri Z."/>
            <person name="LaButti K."/>
            <person name="Lipzen A."/>
            <person name="Lombard V."/>
            <person name="Magnuson J."/>
            <person name="Maillard F."/>
            <person name="Morin E."/>
            <person name="Murat C."/>
            <person name="Nolan M."/>
            <person name="Ohm R."/>
            <person name="Pangilinan J."/>
            <person name="Pereira M."/>
            <person name="Perotto S."/>
            <person name="Peter M."/>
            <person name="Riley R."/>
            <person name="Sitrit Y."/>
            <person name="Stielow B."/>
            <person name="Szollosi G."/>
            <person name="Zifcakova L."/>
            <person name="Stursova M."/>
            <person name="Spatafora J.W."/>
            <person name="Tedersoo L."/>
            <person name="Vaario L.-M."/>
            <person name="Yamada A."/>
            <person name="Yan M."/>
            <person name="Wang P."/>
            <person name="Xu J."/>
            <person name="Bruns T."/>
            <person name="Baldrian P."/>
            <person name="Vilgalys R."/>
            <person name="Henrissat B."/>
            <person name="Grigoriev I.V."/>
            <person name="Hibbett D."/>
            <person name="Nagy L.G."/>
            <person name="Martin F.M."/>
        </authorList>
    </citation>
    <scope>NUCLEOTIDE SEQUENCE</scope>
    <source>
        <strain evidence="1">BED1</strain>
    </source>
</reference>
<organism evidence="1 2">
    <name type="scientific">Boletus edulis BED1</name>
    <dbReference type="NCBI Taxonomy" id="1328754"/>
    <lineage>
        <taxon>Eukaryota</taxon>
        <taxon>Fungi</taxon>
        <taxon>Dikarya</taxon>
        <taxon>Basidiomycota</taxon>
        <taxon>Agaricomycotina</taxon>
        <taxon>Agaricomycetes</taxon>
        <taxon>Agaricomycetidae</taxon>
        <taxon>Boletales</taxon>
        <taxon>Boletineae</taxon>
        <taxon>Boletaceae</taxon>
        <taxon>Boletoideae</taxon>
        <taxon>Boletus</taxon>
    </lineage>
</organism>
<name>A0AAD4BZM1_BOLED</name>
<gene>
    <name evidence="1" type="ORF">L210DRAFT_3395294</name>
</gene>
<evidence type="ECO:0000313" key="2">
    <source>
        <dbReference type="Proteomes" id="UP001194468"/>
    </source>
</evidence>
<sequence length="128" mass="13741">RKSRPPACAPLSVSLAPQLSMSTRTLTPPIPAPGRRLPLPVTTVVVDGQPRLQKTYHGFAFDVPKPNTSGPFYLVTRGRRVGIFSTSQRTAPHVQGVSLSSHSRVASVDAGLLGMVDAIEHKEAELLH</sequence>
<dbReference type="AlphaFoldDB" id="A0AAD4BZM1"/>
<keyword evidence="2" id="KW-1185">Reference proteome</keyword>
<evidence type="ECO:0000313" key="1">
    <source>
        <dbReference type="EMBL" id="KAF8444072.1"/>
    </source>
</evidence>
<dbReference type="Proteomes" id="UP001194468">
    <property type="component" value="Unassembled WGS sequence"/>
</dbReference>
<protein>
    <submittedName>
        <fullName evidence="1">Uncharacterized protein</fullName>
    </submittedName>
</protein>
<comment type="caution">
    <text evidence="1">The sequence shown here is derived from an EMBL/GenBank/DDBJ whole genome shotgun (WGS) entry which is preliminary data.</text>
</comment>
<reference evidence="1" key="2">
    <citation type="journal article" date="2020" name="Nat. Commun.">
        <title>Large-scale genome sequencing of mycorrhizal fungi provides insights into the early evolution of symbiotic traits.</title>
        <authorList>
            <person name="Miyauchi S."/>
            <person name="Kiss E."/>
            <person name="Kuo A."/>
            <person name="Drula E."/>
            <person name="Kohler A."/>
            <person name="Sanchez-Garcia M."/>
            <person name="Morin E."/>
            <person name="Andreopoulos B."/>
            <person name="Barry K.W."/>
            <person name="Bonito G."/>
            <person name="Buee M."/>
            <person name="Carver A."/>
            <person name="Chen C."/>
            <person name="Cichocki N."/>
            <person name="Clum A."/>
            <person name="Culley D."/>
            <person name="Crous P.W."/>
            <person name="Fauchery L."/>
            <person name="Girlanda M."/>
            <person name="Hayes R.D."/>
            <person name="Keri Z."/>
            <person name="LaButti K."/>
            <person name="Lipzen A."/>
            <person name="Lombard V."/>
            <person name="Magnuson J."/>
            <person name="Maillard F."/>
            <person name="Murat C."/>
            <person name="Nolan M."/>
            <person name="Ohm R.A."/>
            <person name="Pangilinan J."/>
            <person name="Pereira M.F."/>
            <person name="Perotto S."/>
            <person name="Peter M."/>
            <person name="Pfister S."/>
            <person name="Riley R."/>
            <person name="Sitrit Y."/>
            <person name="Stielow J.B."/>
            <person name="Szollosi G."/>
            <person name="Zifcakova L."/>
            <person name="Stursova M."/>
            <person name="Spatafora J.W."/>
            <person name="Tedersoo L."/>
            <person name="Vaario L.M."/>
            <person name="Yamada A."/>
            <person name="Yan M."/>
            <person name="Wang P."/>
            <person name="Xu J."/>
            <person name="Bruns T."/>
            <person name="Baldrian P."/>
            <person name="Vilgalys R."/>
            <person name="Dunand C."/>
            <person name="Henrissat B."/>
            <person name="Grigoriev I.V."/>
            <person name="Hibbett D."/>
            <person name="Nagy L.G."/>
            <person name="Martin F.M."/>
        </authorList>
    </citation>
    <scope>NUCLEOTIDE SEQUENCE</scope>
    <source>
        <strain evidence="1">BED1</strain>
    </source>
</reference>
<feature type="non-terminal residue" evidence="1">
    <location>
        <position position="128"/>
    </location>
</feature>
<proteinExistence type="predicted"/>